<dbReference type="RefSeq" id="WP_058582058.1">
    <property type="nucleotide sequence ID" value="NZ_LOPU01000029.1"/>
</dbReference>
<dbReference type="Proteomes" id="UP000054387">
    <property type="component" value="Unassembled WGS sequence"/>
</dbReference>
<feature type="region of interest" description="Disordered" evidence="1">
    <location>
        <begin position="1"/>
        <end position="30"/>
    </location>
</feature>
<dbReference type="EMBL" id="LOPU01000029">
    <property type="protein sequence ID" value="KTG08905.1"/>
    <property type="molecule type" value="Genomic_DNA"/>
</dbReference>
<keyword evidence="2" id="KW-1133">Transmembrane helix</keyword>
<evidence type="ECO:0000256" key="2">
    <source>
        <dbReference type="SAM" id="Phobius"/>
    </source>
</evidence>
<name>A0A0W1R6B1_9EURY</name>
<organism evidence="3 4">
    <name type="scientific">Haloprofundus marisrubri</name>
    <dbReference type="NCBI Taxonomy" id="1514971"/>
    <lineage>
        <taxon>Archaea</taxon>
        <taxon>Methanobacteriati</taxon>
        <taxon>Methanobacteriota</taxon>
        <taxon>Stenosarchaea group</taxon>
        <taxon>Halobacteria</taxon>
        <taxon>Halobacteriales</taxon>
        <taxon>Haloferacaceae</taxon>
        <taxon>Haloprofundus</taxon>
    </lineage>
</organism>
<reference evidence="3 4" key="1">
    <citation type="submission" date="2015-12" db="EMBL/GenBank/DDBJ databases">
        <title>Haloprofundus marisrubri gen. nov., sp. nov., an extremely halophilic archaeon isolated from the Discovery deep brine-seawater interface in the Red Sea.</title>
        <authorList>
            <person name="Zhang G."/>
            <person name="Stingl U."/>
            <person name="Rashid M."/>
        </authorList>
    </citation>
    <scope>NUCLEOTIDE SEQUENCE [LARGE SCALE GENOMIC DNA]</scope>
    <source>
        <strain evidence="3 4">SB9</strain>
    </source>
</reference>
<dbReference type="STRING" id="1514971.AUR64_13925"/>
<keyword evidence="4" id="KW-1185">Reference proteome</keyword>
<feature type="transmembrane region" description="Helical" evidence="2">
    <location>
        <begin position="33"/>
        <end position="51"/>
    </location>
</feature>
<evidence type="ECO:0000256" key="1">
    <source>
        <dbReference type="SAM" id="MobiDB-lite"/>
    </source>
</evidence>
<protein>
    <submittedName>
        <fullName evidence="3">Uncharacterized protein</fullName>
    </submittedName>
</protein>
<keyword evidence="2" id="KW-0472">Membrane</keyword>
<evidence type="ECO:0000313" key="4">
    <source>
        <dbReference type="Proteomes" id="UP000054387"/>
    </source>
</evidence>
<keyword evidence="2" id="KW-0812">Transmembrane</keyword>
<comment type="caution">
    <text evidence="3">The sequence shown here is derived from an EMBL/GenBank/DDBJ whole genome shotgun (WGS) entry which is preliminary data.</text>
</comment>
<evidence type="ECO:0000313" key="3">
    <source>
        <dbReference type="EMBL" id="KTG08905.1"/>
    </source>
</evidence>
<accession>A0A0W1R6B1</accession>
<sequence length="73" mass="8038">MRLSHPPADSTREDRPDENDATDPETSTRSRRLVAVGVALVGAAAVGYARWRRQRPVRIEITDPDAPTAEESP</sequence>
<dbReference type="AlphaFoldDB" id="A0A0W1R6B1"/>
<gene>
    <name evidence="3" type="ORF">AUR64_13925</name>
</gene>
<proteinExistence type="predicted"/>